<dbReference type="InterPro" id="IPR003817">
    <property type="entry name" value="PS_Dcarbxylase"/>
</dbReference>
<gene>
    <name evidence="5" type="ORF">WMO28_07490</name>
</gene>
<evidence type="ECO:0000256" key="3">
    <source>
        <dbReference type="ARBA" id="ARBA00023239"/>
    </source>
</evidence>
<reference evidence="5 6" key="1">
    <citation type="submission" date="2024-03" db="EMBL/GenBank/DDBJ databases">
        <title>Human intestinal bacterial collection.</title>
        <authorList>
            <person name="Pauvert C."/>
            <person name="Hitch T.C.A."/>
            <person name="Clavel T."/>
        </authorList>
    </citation>
    <scope>NUCLEOTIDE SEQUENCE [LARGE SCALE GENOMIC DNA]</scope>
    <source>
        <strain evidence="5 6">CLA-JM-H16</strain>
    </source>
</reference>
<proteinExistence type="predicted"/>
<evidence type="ECO:0000313" key="5">
    <source>
        <dbReference type="EMBL" id="MEQ2370784.1"/>
    </source>
</evidence>
<dbReference type="EMBL" id="JBBMEJ010000007">
    <property type="protein sequence ID" value="MEQ2370784.1"/>
    <property type="molecule type" value="Genomic_DNA"/>
</dbReference>
<evidence type="ECO:0000256" key="2">
    <source>
        <dbReference type="ARBA" id="ARBA00023145"/>
    </source>
</evidence>
<accession>A0ABV1BDS4</accession>
<keyword evidence="4" id="KW-0670">Pyruvate</keyword>
<evidence type="ECO:0000256" key="1">
    <source>
        <dbReference type="ARBA" id="ARBA00022793"/>
    </source>
</evidence>
<keyword evidence="2" id="KW-0865">Zymogen</keyword>
<dbReference type="RefSeq" id="WP_178643063.1">
    <property type="nucleotide sequence ID" value="NZ_JBBMEJ010000007.1"/>
</dbReference>
<comment type="caution">
    <text evidence="5">The sequence shown here is derived from an EMBL/GenBank/DDBJ whole genome shotgun (WGS) entry which is preliminary data.</text>
</comment>
<sequence>MIRTADRNGHITEEDSFQNRLLEKIYGCAAGRALIRPLVTPGVSIAMGKLLDSRISSAIVKPFIKMNHLDMSDYEERKYTSYNDFFKRRIRTGARRIDMESGHFISPCDCRVSVYPVDAHAGLRIKHTEYTVEELLKNPSLGKRYQGGYVWILRLCVQDYHRYIYPDHAKESRRVRIPGILHTVNPVANDVYPIYKENSREYSLLKTENFRTVLMMEVGALLVGKIENRPRRSFVERGDEKGNFAFGGSTIVLLTEKNAVKPDNDILENSRVGIETRVLMGEKIGESF</sequence>
<evidence type="ECO:0000256" key="4">
    <source>
        <dbReference type="ARBA" id="ARBA00023317"/>
    </source>
</evidence>
<keyword evidence="3" id="KW-0456">Lyase</keyword>
<dbReference type="Pfam" id="PF02666">
    <property type="entry name" value="PS_Dcarbxylase"/>
    <property type="match status" value="1"/>
</dbReference>
<name>A0ABV1BDS4_9FIRM</name>
<protein>
    <submittedName>
        <fullName evidence="5">Phosphatidylserine decarboxylase</fullName>
    </submittedName>
</protein>
<dbReference type="PANTHER" id="PTHR10067:SF17">
    <property type="entry name" value="PHOSPHATIDYLSERINE DECARBOXYLASE PROENZYME 2"/>
    <property type="match status" value="1"/>
</dbReference>
<keyword evidence="1" id="KW-0210">Decarboxylase</keyword>
<organism evidence="5 6">
    <name type="scientific">Blautia aquisgranensis</name>
    <dbReference type="NCBI Taxonomy" id="3133153"/>
    <lineage>
        <taxon>Bacteria</taxon>
        <taxon>Bacillati</taxon>
        <taxon>Bacillota</taxon>
        <taxon>Clostridia</taxon>
        <taxon>Lachnospirales</taxon>
        <taxon>Lachnospiraceae</taxon>
        <taxon>Blautia</taxon>
    </lineage>
</organism>
<dbReference type="Proteomes" id="UP001473063">
    <property type="component" value="Unassembled WGS sequence"/>
</dbReference>
<keyword evidence="6" id="KW-1185">Reference proteome</keyword>
<evidence type="ECO:0000313" key="6">
    <source>
        <dbReference type="Proteomes" id="UP001473063"/>
    </source>
</evidence>
<dbReference type="PANTHER" id="PTHR10067">
    <property type="entry name" value="PHOSPHATIDYLSERINE DECARBOXYLASE"/>
    <property type="match status" value="1"/>
</dbReference>